<dbReference type="Pfam" id="PF14028">
    <property type="entry name" value="Lant_dehydr_C"/>
    <property type="match status" value="1"/>
</dbReference>
<evidence type="ECO:0000313" key="2">
    <source>
        <dbReference type="EMBL" id="RDY57908.1"/>
    </source>
</evidence>
<dbReference type="NCBIfam" id="TIGR03891">
    <property type="entry name" value="thiopep_ocin"/>
    <property type="match status" value="1"/>
</dbReference>
<dbReference type="Proteomes" id="UP000261828">
    <property type="component" value="Unassembled WGS sequence"/>
</dbReference>
<gene>
    <name evidence="2" type="ORF">DX873_17325</name>
</gene>
<dbReference type="AlphaFoldDB" id="A0A371JLT3"/>
<dbReference type="EMBL" id="QTJX01000006">
    <property type="protein sequence ID" value="RDY57908.1"/>
    <property type="molecule type" value="Genomic_DNA"/>
</dbReference>
<dbReference type="InterPro" id="IPR023809">
    <property type="entry name" value="Thiopep_bacteriocin_synth_dom"/>
</dbReference>
<evidence type="ECO:0000259" key="1">
    <source>
        <dbReference type="Pfam" id="PF14028"/>
    </source>
</evidence>
<feature type="domain" description="Thiopeptide-type bacteriocin biosynthesis" evidence="1">
    <location>
        <begin position="27"/>
        <end position="282"/>
    </location>
</feature>
<keyword evidence="3" id="KW-1185">Reference proteome</keyword>
<sequence length="291" mass="34536">MAMPMPVSSSFPSLKKQPVMGNNAPHWLSLEIWGTPQMTHDIGMRDLLPIVRTDAFRPWIASWFFVRYWDSLPQMRFRILVHSLKQQVIKEHIISHMQPYLEPRKLWKIQWKPYVPEFERYGVLNMETVLQLFHLQSVHAHGLFGERLSEEKRLLRLANLWPRLLAAVYPDCAKQHRFIKEQQKFFKDRLEFSERSRKAISKAYRELNPKIILPQDTEKINVERQYPLGQTMAKGLSDIEGDTQTSKAQIIRDILHMHVNKCFLTDHGQFEYLLYEFLDRAYASQMARMGK</sequence>
<dbReference type="OrthoDB" id="1273722at2"/>
<name>A0A371JLT3_9FLAO</name>
<accession>A0A371JLT3</accession>
<reference evidence="2 3" key="1">
    <citation type="submission" date="2018-08" db="EMBL/GenBank/DDBJ databases">
        <title>Muricauda nanhaiensis sp. nov., isolated from seawater of the South China Sea.</title>
        <authorList>
            <person name="Dang Y."/>
        </authorList>
    </citation>
    <scope>NUCLEOTIDE SEQUENCE [LARGE SCALE GENOMIC DNA]</scope>
    <source>
        <strain evidence="2 3">SM1704</strain>
    </source>
</reference>
<evidence type="ECO:0000313" key="3">
    <source>
        <dbReference type="Proteomes" id="UP000261828"/>
    </source>
</evidence>
<proteinExistence type="predicted"/>
<organism evidence="2 3">
    <name type="scientific">Flagellimonas nanhaiensis</name>
    <dbReference type="NCBI Taxonomy" id="2292706"/>
    <lineage>
        <taxon>Bacteria</taxon>
        <taxon>Pseudomonadati</taxon>
        <taxon>Bacteroidota</taxon>
        <taxon>Flavobacteriia</taxon>
        <taxon>Flavobacteriales</taxon>
        <taxon>Flavobacteriaceae</taxon>
        <taxon>Flagellimonas</taxon>
    </lineage>
</organism>
<comment type="caution">
    <text evidence="2">The sequence shown here is derived from an EMBL/GenBank/DDBJ whole genome shotgun (WGS) entry which is preliminary data.</text>
</comment>
<protein>
    <recommendedName>
        <fullName evidence="1">Thiopeptide-type bacteriocin biosynthesis domain-containing protein</fullName>
    </recommendedName>
</protein>